<dbReference type="EMBL" id="CM042060">
    <property type="protein sequence ID" value="KAI3678751.1"/>
    <property type="molecule type" value="Genomic_DNA"/>
</dbReference>
<keyword evidence="2" id="KW-1185">Reference proteome</keyword>
<name>A0ACB8Y5B1_ARCLA</name>
<comment type="caution">
    <text evidence="1">The sequence shown here is derived from an EMBL/GenBank/DDBJ whole genome shotgun (WGS) entry which is preliminary data.</text>
</comment>
<dbReference type="Proteomes" id="UP001055879">
    <property type="component" value="Linkage Group LG14"/>
</dbReference>
<proteinExistence type="predicted"/>
<organism evidence="1 2">
    <name type="scientific">Arctium lappa</name>
    <name type="common">Greater burdock</name>
    <name type="synonym">Lappa major</name>
    <dbReference type="NCBI Taxonomy" id="4217"/>
    <lineage>
        <taxon>Eukaryota</taxon>
        <taxon>Viridiplantae</taxon>
        <taxon>Streptophyta</taxon>
        <taxon>Embryophyta</taxon>
        <taxon>Tracheophyta</taxon>
        <taxon>Spermatophyta</taxon>
        <taxon>Magnoliopsida</taxon>
        <taxon>eudicotyledons</taxon>
        <taxon>Gunneridae</taxon>
        <taxon>Pentapetalae</taxon>
        <taxon>asterids</taxon>
        <taxon>campanulids</taxon>
        <taxon>Asterales</taxon>
        <taxon>Asteraceae</taxon>
        <taxon>Carduoideae</taxon>
        <taxon>Cardueae</taxon>
        <taxon>Arctiinae</taxon>
        <taxon>Arctium</taxon>
    </lineage>
</organism>
<protein>
    <submittedName>
        <fullName evidence="1">Uncharacterized protein</fullName>
    </submittedName>
</protein>
<evidence type="ECO:0000313" key="2">
    <source>
        <dbReference type="Proteomes" id="UP001055879"/>
    </source>
</evidence>
<accession>A0ACB8Y5B1</accession>
<sequence length="79" mass="9016">MEQKVRLLIKDDFGLFPIDFVLTMKMSFQVEEREESRSHSAFATTGRSITKSDSGRKQNGRRFLFGCNDYTIGSCNQTG</sequence>
<gene>
    <name evidence="1" type="ORF">L6452_38054</name>
</gene>
<evidence type="ECO:0000313" key="1">
    <source>
        <dbReference type="EMBL" id="KAI3678751.1"/>
    </source>
</evidence>
<reference evidence="1 2" key="2">
    <citation type="journal article" date="2022" name="Mol. Ecol. Resour.">
        <title>The genomes of chicory, endive, great burdock and yacon provide insights into Asteraceae paleo-polyploidization history and plant inulin production.</title>
        <authorList>
            <person name="Fan W."/>
            <person name="Wang S."/>
            <person name="Wang H."/>
            <person name="Wang A."/>
            <person name="Jiang F."/>
            <person name="Liu H."/>
            <person name="Zhao H."/>
            <person name="Xu D."/>
            <person name="Zhang Y."/>
        </authorList>
    </citation>
    <scope>NUCLEOTIDE SEQUENCE [LARGE SCALE GENOMIC DNA]</scope>
    <source>
        <strain evidence="2">cv. Niubang</strain>
    </source>
</reference>
<reference evidence="2" key="1">
    <citation type="journal article" date="2022" name="Mol. Ecol. Resour.">
        <title>The genomes of chicory, endive, great burdock and yacon provide insights into Asteraceae palaeo-polyploidization history and plant inulin production.</title>
        <authorList>
            <person name="Fan W."/>
            <person name="Wang S."/>
            <person name="Wang H."/>
            <person name="Wang A."/>
            <person name="Jiang F."/>
            <person name="Liu H."/>
            <person name="Zhao H."/>
            <person name="Xu D."/>
            <person name="Zhang Y."/>
        </authorList>
    </citation>
    <scope>NUCLEOTIDE SEQUENCE [LARGE SCALE GENOMIC DNA]</scope>
    <source>
        <strain evidence="2">cv. Niubang</strain>
    </source>
</reference>